<dbReference type="EMBL" id="JAZHXI010000006">
    <property type="protein sequence ID" value="KAL2070856.1"/>
    <property type="molecule type" value="Genomic_DNA"/>
</dbReference>
<proteinExistence type="predicted"/>
<keyword evidence="2" id="KW-1185">Reference proteome</keyword>
<accession>A0ABR4CLL6</accession>
<evidence type="ECO:0000313" key="1">
    <source>
        <dbReference type="EMBL" id="KAL2070856.1"/>
    </source>
</evidence>
<gene>
    <name evidence="1" type="ORF">VTL71DRAFT_13882</name>
</gene>
<reference evidence="1 2" key="1">
    <citation type="journal article" date="2024" name="Commun. Biol.">
        <title>Comparative genomic analysis of thermophilic fungi reveals convergent evolutionary adaptations and gene losses.</title>
        <authorList>
            <person name="Steindorff A.S."/>
            <person name="Aguilar-Pontes M.V."/>
            <person name="Robinson A.J."/>
            <person name="Andreopoulos B."/>
            <person name="LaButti K."/>
            <person name="Kuo A."/>
            <person name="Mondo S."/>
            <person name="Riley R."/>
            <person name="Otillar R."/>
            <person name="Haridas S."/>
            <person name="Lipzen A."/>
            <person name="Grimwood J."/>
            <person name="Schmutz J."/>
            <person name="Clum A."/>
            <person name="Reid I.D."/>
            <person name="Moisan M.C."/>
            <person name="Butler G."/>
            <person name="Nguyen T.T.M."/>
            <person name="Dewar K."/>
            <person name="Conant G."/>
            <person name="Drula E."/>
            <person name="Henrissat B."/>
            <person name="Hansel C."/>
            <person name="Singer S."/>
            <person name="Hutchinson M.I."/>
            <person name="de Vries R.P."/>
            <person name="Natvig D.O."/>
            <person name="Powell A.J."/>
            <person name="Tsang A."/>
            <person name="Grigoriev I.V."/>
        </authorList>
    </citation>
    <scope>NUCLEOTIDE SEQUENCE [LARGE SCALE GENOMIC DNA]</scope>
    <source>
        <strain evidence="1 2">CBS 494.80</strain>
    </source>
</reference>
<evidence type="ECO:0000313" key="2">
    <source>
        <dbReference type="Proteomes" id="UP001595075"/>
    </source>
</evidence>
<dbReference type="Proteomes" id="UP001595075">
    <property type="component" value="Unassembled WGS sequence"/>
</dbReference>
<name>A0ABR4CLL6_9HELO</name>
<organism evidence="1 2">
    <name type="scientific">Oculimacula yallundae</name>
    <dbReference type="NCBI Taxonomy" id="86028"/>
    <lineage>
        <taxon>Eukaryota</taxon>
        <taxon>Fungi</taxon>
        <taxon>Dikarya</taxon>
        <taxon>Ascomycota</taxon>
        <taxon>Pezizomycotina</taxon>
        <taxon>Leotiomycetes</taxon>
        <taxon>Helotiales</taxon>
        <taxon>Ploettnerulaceae</taxon>
        <taxon>Oculimacula</taxon>
    </lineage>
</organism>
<comment type="caution">
    <text evidence="1">The sequence shown here is derived from an EMBL/GenBank/DDBJ whole genome shotgun (WGS) entry which is preliminary data.</text>
</comment>
<sequence length="103" mass="11328">MGSPARLGIAWHREEPAIVAGGPTLVHSIAKQETGLAASRITQLLGWDKKAAGPFTIAALDYYYLPTVLLTAHPVCLQFLLYPQTEALCYYTKLTNERPTRIS</sequence>
<protein>
    <submittedName>
        <fullName evidence="1">Uncharacterized protein</fullName>
    </submittedName>
</protein>